<evidence type="ECO:0000256" key="5">
    <source>
        <dbReference type="HAMAP-Rule" id="MF_01328"/>
    </source>
</evidence>
<accession>A0A2H0PY13</accession>
<comment type="function">
    <text evidence="5">Forms part of the polypeptide exit tunnel.</text>
</comment>
<dbReference type="Gene3D" id="3.40.1370.10">
    <property type="match status" value="1"/>
</dbReference>
<keyword evidence="5" id="KW-0699">rRNA-binding</keyword>
<comment type="subunit">
    <text evidence="5">Part of the 50S ribosomal subunit.</text>
</comment>
<sequence>MTIPVYDHTGKSVKELNVSKSVFDVSMNTDLVHQVARILGLRTRKVIAHVKDRSEVRGGGKKPWKQKGTGRARHGSIRSPLWKGGGVTHGPSNDRNFCLDVNKKMKNIALRMVLSSRVRENHFLVLNQPPLFNGYKTKDASAFFTSFLKALDVKGKALFVHTFDDAKNARAIRNLKSVQWIPSNNLGLLDVLTYPIIICVEQDVREIESLFGPKAKQFAK</sequence>
<keyword evidence="2 5" id="KW-0689">Ribosomal protein</keyword>
<feature type="compositionally biased region" description="Basic residues" evidence="6">
    <location>
        <begin position="59"/>
        <end position="76"/>
    </location>
</feature>
<evidence type="ECO:0000313" key="8">
    <source>
        <dbReference type="Proteomes" id="UP000236846"/>
    </source>
</evidence>
<dbReference type="GO" id="GO:0005840">
    <property type="term" value="C:ribosome"/>
    <property type="evidence" value="ECO:0007669"/>
    <property type="project" value="UniProtKB-KW"/>
</dbReference>
<evidence type="ECO:0000256" key="1">
    <source>
        <dbReference type="ARBA" id="ARBA00010528"/>
    </source>
</evidence>
<feature type="region of interest" description="Disordered" evidence="6">
    <location>
        <begin position="53"/>
        <end position="85"/>
    </location>
</feature>
<organism evidence="7 8">
    <name type="scientific">Candidatus Brennerbacteria bacterium CG11_big_fil_rev_8_21_14_0_20_43_10</name>
    <dbReference type="NCBI Taxonomy" id="1974523"/>
    <lineage>
        <taxon>Bacteria</taxon>
        <taxon>Candidatus Brenneribacteriota</taxon>
    </lineage>
</organism>
<dbReference type="InterPro" id="IPR013005">
    <property type="entry name" value="Ribosomal_uL4-like"/>
</dbReference>
<dbReference type="PANTHER" id="PTHR10746:SF6">
    <property type="entry name" value="LARGE RIBOSOMAL SUBUNIT PROTEIN UL4M"/>
    <property type="match status" value="1"/>
</dbReference>
<dbReference type="Pfam" id="PF00573">
    <property type="entry name" value="Ribosomal_L4"/>
    <property type="match status" value="1"/>
</dbReference>
<dbReference type="InterPro" id="IPR002136">
    <property type="entry name" value="Ribosomal_uL4"/>
</dbReference>
<keyword evidence="3 5" id="KW-0687">Ribonucleoprotein</keyword>
<evidence type="ECO:0000256" key="3">
    <source>
        <dbReference type="ARBA" id="ARBA00023274"/>
    </source>
</evidence>
<keyword evidence="5" id="KW-0694">RNA-binding</keyword>
<dbReference type="GO" id="GO:0003735">
    <property type="term" value="F:structural constituent of ribosome"/>
    <property type="evidence" value="ECO:0007669"/>
    <property type="project" value="InterPro"/>
</dbReference>
<dbReference type="PANTHER" id="PTHR10746">
    <property type="entry name" value="50S RIBOSOMAL PROTEIN L4"/>
    <property type="match status" value="1"/>
</dbReference>
<dbReference type="GO" id="GO:1990904">
    <property type="term" value="C:ribonucleoprotein complex"/>
    <property type="evidence" value="ECO:0007669"/>
    <property type="project" value="UniProtKB-KW"/>
</dbReference>
<dbReference type="GO" id="GO:0019843">
    <property type="term" value="F:rRNA binding"/>
    <property type="evidence" value="ECO:0007669"/>
    <property type="project" value="UniProtKB-UniRule"/>
</dbReference>
<dbReference type="SUPFAM" id="SSF52166">
    <property type="entry name" value="Ribosomal protein L4"/>
    <property type="match status" value="1"/>
</dbReference>
<comment type="caution">
    <text evidence="7">The sequence shown here is derived from an EMBL/GenBank/DDBJ whole genome shotgun (WGS) entry which is preliminary data.</text>
</comment>
<dbReference type="AlphaFoldDB" id="A0A2H0PY13"/>
<dbReference type="GO" id="GO:0006412">
    <property type="term" value="P:translation"/>
    <property type="evidence" value="ECO:0007669"/>
    <property type="project" value="UniProtKB-UniRule"/>
</dbReference>
<reference evidence="7 8" key="1">
    <citation type="submission" date="2017-09" db="EMBL/GenBank/DDBJ databases">
        <title>Depth-based differentiation of microbial function through sediment-hosted aquifers and enrichment of novel symbionts in the deep terrestrial subsurface.</title>
        <authorList>
            <person name="Probst A.J."/>
            <person name="Ladd B."/>
            <person name="Jarett J.K."/>
            <person name="Geller-Mcgrath D.E."/>
            <person name="Sieber C.M."/>
            <person name="Emerson J.B."/>
            <person name="Anantharaman K."/>
            <person name="Thomas B.C."/>
            <person name="Malmstrom R."/>
            <person name="Stieglmeier M."/>
            <person name="Klingl A."/>
            <person name="Woyke T."/>
            <person name="Ryan C.M."/>
            <person name="Banfield J.F."/>
        </authorList>
    </citation>
    <scope>NUCLEOTIDE SEQUENCE [LARGE SCALE GENOMIC DNA]</scope>
    <source>
        <strain evidence="7">CG11_big_fil_rev_8_21_14_0_20_43_10</strain>
    </source>
</reference>
<name>A0A2H0PY13_9BACT</name>
<dbReference type="NCBIfam" id="TIGR03953">
    <property type="entry name" value="rplD_bact"/>
    <property type="match status" value="1"/>
</dbReference>
<dbReference type="Proteomes" id="UP000236846">
    <property type="component" value="Unassembled WGS sequence"/>
</dbReference>
<evidence type="ECO:0000313" key="7">
    <source>
        <dbReference type="EMBL" id="PIR26155.1"/>
    </source>
</evidence>
<evidence type="ECO:0000256" key="4">
    <source>
        <dbReference type="ARBA" id="ARBA00035244"/>
    </source>
</evidence>
<protein>
    <recommendedName>
        <fullName evidence="4 5">Large ribosomal subunit protein uL4</fullName>
    </recommendedName>
</protein>
<dbReference type="HAMAP" id="MF_01328_B">
    <property type="entry name" value="Ribosomal_uL4_B"/>
    <property type="match status" value="1"/>
</dbReference>
<dbReference type="EMBL" id="PCXE01000036">
    <property type="protein sequence ID" value="PIR26155.1"/>
    <property type="molecule type" value="Genomic_DNA"/>
</dbReference>
<dbReference type="InterPro" id="IPR023574">
    <property type="entry name" value="Ribosomal_uL4_dom_sf"/>
</dbReference>
<comment type="similarity">
    <text evidence="1 5">Belongs to the universal ribosomal protein uL4 family.</text>
</comment>
<evidence type="ECO:0000256" key="6">
    <source>
        <dbReference type="SAM" id="MobiDB-lite"/>
    </source>
</evidence>
<proteinExistence type="inferred from homology"/>
<comment type="function">
    <text evidence="5">One of the primary rRNA binding proteins, this protein initially binds near the 5'-end of the 23S rRNA. It is important during the early stages of 50S assembly. It makes multiple contacts with different domains of the 23S rRNA in the assembled 50S subunit and ribosome.</text>
</comment>
<evidence type="ECO:0000256" key="2">
    <source>
        <dbReference type="ARBA" id="ARBA00022980"/>
    </source>
</evidence>
<gene>
    <name evidence="5" type="primary">rplD</name>
    <name evidence="7" type="ORF">COV41_02045</name>
</gene>